<protein>
    <recommendedName>
        <fullName evidence="7">PTS system glucose-specific EIIA component</fullName>
    </recommendedName>
    <alternativeName>
        <fullName evidence="10">EIIA-Glc</fullName>
    </alternativeName>
    <alternativeName>
        <fullName evidence="9">EIII-Glc</fullName>
    </alternativeName>
    <alternativeName>
        <fullName evidence="8">Glucose-specific phosphotransferase enzyme IIA component</fullName>
    </alternativeName>
</protein>
<dbReference type="AlphaFoldDB" id="A0A7S9DV88"/>
<keyword evidence="13" id="KW-1185">Reference proteome</keyword>
<dbReference type="Proteomes" id="UP000595095">
    <property type="component" value="Chromosome"/>
</dbReference>
<dbReference type="InterPro" id="IPR011055">
    <property type="entry name" value="Dup_hybrid_motif"/>
</dbReference>
<accession>A0A7S9DV88</accession>
<dbReference type="Pfam" id="PF00358">
    <property type="entry name" value="PTS_EIIA_1"/>
    <property type="match status" value="1"/>
</dbReference>
<keyword evidence="6" id="KW-0418">Kinase</keyword>
<keyword evidence="5" id="KW-0598">Phosphotransferase system</keyword>
<evidence type="ECO:0000256" key="8">
    <source>
        <dbReference type="ARBA" id="ARBA00042296"/>
    </source>
</evidence>
<evidence type="ECO:0000256" key="9">
    <source>
        <dbReference type="ARBA" id="ARBA00042526"/>
    </source>
</evidence>
<comment type="subcellular location">
    <subcellularLocation>
        <location evidence="1">Cytoplasm</location>
    </subcellularLocation>
</comment>
<dbReference type="GO" id="GO:0016301">
    <property type="term" value="F:kinase activity"/>
    <property type="evidence" value="ECO:0007669"/>
    <property type="project" value="UniProtKB-KW"/>
</dbReference>
<dbReference type="InterPro" id="IPR050890">
    <property type="entry name" value="PTS_EIIA_component"/>
</dbReference>
<keyword evidence="4" id="KW-0808">Transferase</keyword>
<dbReference type="Gene3D" id="2.70.70.10">
    <property type="entry name" value="Glucose Permease (Domain IIA)"/>
    <property type="match status" value="1"/>
</dbReference>
<evidence type="ECO:0000256" key="6">
    <source>
        <dbReference type="ARBA" id="ARBA00022777"/>
    </source>
</evidence>
<evidence type="ECO:0000256" key="2">
    <source>
        <dbReference type="ARBA" id="ARBA00022448"/>
    </source>
</evidence>
<evidence type="ECO:0000313" key="13">
    <source>
        <dbReference type="Proteomes" id="UP000595095"/>
    </source>
</evidence>
<reference evidence="12 13" key="1">
    <citation type="submission" date="2020-11" db="EMBL/GenBank/DDBJ databases">
        <title>Complete genome sequence for Salinimonas sp. strain G2-b.</title>
        <authorList>
            <person name="Park S.-J."/>
        </authorList>
    </citation>
    <scope>NUCLEOTIDE SEQUENCE [LARGE SCALE GENOMIC DNA]</scope>
    <source>
        <strain evidence="12 13">G2-b</strain>
    </source>
</reference>
<dbReference type="SUPFAM" id="SSF51261">
    <property type="entry name" value="Duplicated hybrid motif"/>
    <property type="match status" value="1"/>
</dbReference>
<dbReference type="RefSeq" id="WP_195809711.1">
    <property type="nucleotide sequence ID" value="NZ_CP064795.1"/>
</dbReference>
<dbReference type="InterPro" id="IPR001127">
    <property type="entry name" value="PTS_EIIA_1_perm"/>
</dbReference>
<proteinExistence type="predicted"/>
<gene>
    <name evidence="12" type="ORF">IT774_10280</name>
</gene>
<keyword evidence="2" id="KW-0813">Transport</keyword>
<dbReference type="PANTHER" id="PTHR45008">
    <property type="entry name" value="PTS SYSTEM GLUCOSE-SPECIFIC EIIA COMPONENT"/>
    <property type="match status" value="1"/>
</dbReference>
<dbReference type="GO" id="GO:0009401">
    <property type="term" value="P:phosphoenolpyruvate-dependent sugar phosphotransferase system"/>
    <property type="evidence" value="ECO:0007669"/>
    <property type="project" value="UniProtKB-KW"/>
</dbReference>
<feature type="domain" description="PTS EIIA type-1" evidence="11">
    <location>
        <begin position="33"/>
        <end position="135"/>
    </location>
</feature>
<dbReference type="GO" id="GO:0005737">
    <property type="term" value="C:cytoplasm"/>
    <property type="evidence" value="ECO:0007669"/>
    <property type="project" value="UniProtKB-SubCell"/>
</dbReference>
<evidence type="ECO:0000256" key="5">
    <source>
        <dbReference type="ARBA" id="ARBA00022683"/>
    </source>
</evidence>
<evidence type="ECO:0000256" key="7">
    <source>
        <dbReference type="ARBA" id="ARBA00039163"/>
    </source>
</evidence>
<organism evidence="12 13">
    <name type="scientific">Salinimonas marina</name>
    <dbReference type="NCBI Taxonomy" id="2785918"/>
    <lineage>
        <taxon>Bacteria</taxon>
        <taxon>Pseudomonadati</taxon>
        <taxon>Pseudomonadota</taxon>
        <taxon>Gammaproteobacteria</taxon>
        <taxon>Alteromonadales</taxon>
        <taxon>Alteromonadaceae</taxon>
        <taxon>Alteromonas/Salinimonas group</taxon>
        <taxon>Salinimonas</taxon>
    </lineage>
</organism>
<name>A0A7S9DV88_9ALTE</name>
<evidence type="ECO:0000256" key="10">
    <source>
        <dbReference type="ARBA" id="ARBA00042873"/>
    </source>
</evidence>
<evidence type="ECO:0000313" key="12">
    <source>
        <dbReference type="EMBL" id="QPG04618.1"/>
    </source>
</evidence>
<dbReference type="KEGG" id="smaa:IT774_10280"/>
<dbReference type="PANTHER" id="PTHR45008:SF1">
    <property type="entry name" value="PTS SYSTEM GLUCOSE-SPECIFIC EIIA COMPONENT"/>
    <property type="match status" value="1"/>
</dbReference>
<evidence type="ECO:0000256" key="3">
    <source>
        <dbReference type="ARBA" id="ARBA00022597"/>
    </source>
</evidence>
<dbReference type="PROSITE" id="PS51093">
    <property type="entry name" value="PTS_EIIA_TYPE_1"/>
    <property type="match status" value="1"/>
</dbReference>
<evidence type="ECO:0000259" key="11">
    <source>
        <dbReference type="PROSITE" id="PS51093"/>
    </source>
</evidence>
<keyword evidence="3 12" id="KW-0762">Sugar transport</keyword>
<evidence type="ECO:0000256" key="4">
    <source>
        <dbReference type="ARBA" id="ARBA00022679"/>
    </source>
</evidence>
<dbReference type="EMBL" id="CP064795">
    <property type="protein sequence ID" value="QPG04618.1"/>
    <property type="molecule type" value="Genomic_DNA"/>
</dbReference>
<evidence type="ECO:0000256" key="1">
    <source>
        <dbReference type="ARBA" id="ARBA00004496"/>
    </source>
</evidence>
<sequence length="162" mass="17409">MSAASEKSTGLRIVTVPVPLSGRPCEASASSLGEILALFKIGCLLKVTGNQVLAPLDGTITDIDSSQLSVKLKADNGLQLWIKVSEVSLQGHGAGCFTRVKVKDRVKAAEVLFQFNPAMLKLAGALPFARVIITNGQKIERFETTKARQCLAFEDTLFTLYV</sequence>